<dbReference type="InterPro" id="IPR001310">
    <property type="entry name" value="Histidine_triad_HIT"/>
</dbReference>
<dbReference type="InParanoid" id="S7W7G0"/>
<name>S7W7G0_SPRLO</name>
<organism evidence="5 6">
    <name type="scientific">Spraguea lophii (strain 42_110)</name>
    <name type="common">Microsporidian parasite</name>
    <dbReference type="NCBI Taxonomy" id="1358809"/>
    <lineage>
        <taxon>Eukaryota</taxon>
        <taxon>Fungi</taxon>
        <taxon>Fungi incertae sedis</taxon>
        <taxon>Microsporidia</taxon>
        <taxon>Spragueidae</taxon>
        <taxon>Spraguea</taxon>
    </lineage>
</organism>
<reference evidence="6" key="1">
    <citation type="journal article" date="2013" name="PLoS Genet.">
        <title>The genome of Spraguea lophii and the basis of host-microsporidian interactions.</title>
        <authorList>
            <person name="Campbell S.E."/>
            <person name="Williams T.A."/>
            <person name="Yousuf A."/>
            <person name="Soanes D.M."/>
            <person name="Paszkiewicz K.H."/>
            <person name="Williams B.A.P."/>
        </authorList>
    </citation>
    <scope>NUCLEOTIDE SEQUENCE [LARGE SCALE GENOMIC DNA]</scope>
    <source>
        <strain evidence="6">42_110</strain>
    </source>
</reference>
<proteinExistence type="predicted"/>
<dbReference type="STRING" id="1358809.S7W7G0"/>
<comment type="caution">
    <text evidence="5">The sequence shown here is derived from an EMBL/GenBank/DDBJ whole genome shotgun (WGS) entry which is preliminary data.</text>
</comment>
<feature type="domain" description="HIT" evidence="4">
    <location>
        <begin position="5"/>
        <end position="104"/>
    </location>
</feature>
<dbReference type="GO" id="GO:0009117">
    <property type="term" value="P:nucleotide metabolic process"/>
    <property type="evidence" value="ECO:0007669"/>
    <property type="project" value="TreeGrafter"/>
</dbReference>
<dbReference type="GO" id="GO:0003824">
    <property type="term" value="F:catalytic activity"/>
    <property type="evidence" value="ECO:0007669"/>
    <property type="project" value="InterPro"/>
</dbReference>
<dbReference type="PRINTS" id="PR00332">
    <property type="entry name" value="HISTRIAD"/>
</dbReference>
<dbReference type="SUPFAM" id="SSF54197">
    <property type="entry name" value="HIT-like"/>
    <property type="match status" value="1"/>
</dbReference>
<dbReference type="Pfam" id="PF01230">
    <property type="entry name" value="HIT"/>
    <property type="match status" value="1"/>
</dbReference>
<dbReference type="InterPro" id="IPR011146">
    <property type="entry name" value="HIT-like"/>
</dbReference>
<dbReference type="HOGENOM" id="CLU_056776_3_0_1"/>
<dbReference type="AlphaFoldDB" id="S7W7G0"/>
<accession>S7W7G0</accession>
<evidence type="ECO:0000259" key="4">
    <source>
        <dbReference type="PROSITE" id="PS51084"/>
    </source>
</evidence>
<dbReference type="FunCoup" id="S7W7G0">
    <property type="interactions" value="79"/>
</dbReference>
<sequence length="130" mass="14895">MASCLFCTLAHSKDAIIYENDECSVLLDINPISKGHLLILPKVHAEYLHQLENKYLSSMMILAKDIVNKLNIKKYNILQNNGNIQEIFHVHLHVIPVDAEGNKFKIVGGHLNYKDGELEEIKKEYKKLLN</sequence>
<evidence type="ECO:0000256" key="3">
    <source>
        <dbReference type="PROSITE-ProRule" id="PRU00464"/>
    </source>
</evidence>
<keyword evidence="6" id="KW-1185">Reference proteome</keyword>
<evidence type="ECO:0000313" key="6">
    <source>
        <dbReference type="Proteomes" id="UP000014978"/>
    </source>
</evidence>
<dbReference type="Gene3D" id="3.30.428.10">
    <property type="entry name" value="HIT-like"/>
    <property type="match status" value="1"/>
</dbReference>
<gene>
    <name evidence="5" type="ORF">SLOPH_436</name>
</gene>
<dbReference type="EMBL" id="ATCN01000587">
    <property type="protein sequence ID" value="EPR78731.1"/>
    <property type="molecule type" value="Genomic_DNA"/>
</dbReference>
<dbReference type="PROSITE" id="PS51084">
    <property type="entry name" value="HIT_2"/>
    <property type="match status" value="1"/>
</dbReference>
<dbReference type="OrthoDB" id="672793at2759"/>
<dbReference type="OMA" id="LAFMDVM"/>
<feature type="short sequence motif" description="Histidine triad motif" evidence="2 3">
    <location>
        <begin position="89"/>
        <end position="93"/>
    </location>
</feature>
<dbReference type="VEuPathDB" id="MicrosporidiaDB:SLOPH_436"/>
<evidence type="ECO:0000313" key="5">
    <source>
        <dbReference type="EMBL" id="EPR78731.1"/>
    </source>
</evidence>
<dbReference type="Proteomes" id="UP000014978">
    <property type="component" value="Unassembled WGS sequence"/>
</dbReference>
<dbReference type="InterPro" id="IPR036265">
    <property type="entry name" value="HIT-like_sf"/>
</dbReference>
<feature type="active site" description="Tele-AMP-histidine intermediate" evidence="1">
    <location>
        <position position="91"/>
    </location>
</feature>
<dbReference type="PANTHER" id="PTHR46648:SF1">
    <property type="entry name" value="ADENOSINE 5'-MONOPHOSPHORAMIDASE HNT1"/>
    <property type="match status" value="1"/>
</dbReference>
<protein>
    <submittedName>
        <fullName evidence="5">HIT domain protein</fullName>
    </submittedName>
</protein>
<evidence type="ECO:0000256" key="1">
    <source>
        <dbReference type="PIRSR" id="PIRSR601310-1"/>
    </source>
</evidence>
<evidence type="ECO:0000256" key="2">
    <source>
        <dbReference type="PIRSR" id="PIRSR601310-3"/>
    </source>
</evidence>
<dbReference type="PANTHER" id="PTHR46648">
    <property type="entry name" value="HIT FAMILY PROTEIN 1"/>
    <property type="match status" value="1"/>
</dbReference>